<evidence type="ECO:0000256" key="1">
    <source>
        <dbReference type="SAM" id="MobiDB-lite"/>
    </source>
</evidence>
<evidence type="ECO:0000313" key="3">
    <source>
        <dbReference type="Proteomes" id="UP001174691"/>
    </source>
</evidence>
<name>A0AA38VC88_9PEZI</name>
<feature type="region of interest" description="Disordered" evidence="1">
    <location>
        <begin position="1"/>
        <end position="73"/>
    </location>
</feature>
<evidence type="ECO:0000313" key="2">
    <source>
        <dbReference type="EMBL" id="KAJ9136971.1"/>
    </source>
</evidence>
<reference evidence="2" key="1">
    <citation type="submission" date="2022-07" db="EMBL/GenBank/DDBJ databases">
        <title>Fungi with potential for degradation of polypropylene.</title>
        <authorList>
            <person name="Gostincar C."/>
        </authorList>
    </citation>
    <scope>NUCLEOTIDE SEQUENCE</scope>
    <source>
        <strain evidence="2">EXF-13287</strain>
    </source>
</reference>
<proteinExistence type="predicted"/>
<gene>
    <name evidence="2" type="ORF">NKR19_g8378</name>
</gene>
<organism evidence="2 3">
    <name type="scientific">Coniochaeta hoffmannii</name>
    <dbReference type="NCBI Taxonomy" id="91930"/>
    <lineage>
        <taxon>Eukaryota</taxon>
        <taxon>Fungi</taxon>
        <taxon>Dikarya</taxon>
        <taxon>Ascomycota</taxon>
        <taxon>Pezizomycotina</taxon>
        <taxon>Sordariomycetes</taxon>
        <taxon>Sordariomycetidae</taxon>
        <taxon>Coniochaetales</taxon>
        <taxon>Coniochaetaceae</taxon>
        <taxon>Coniochaeta</taxon>
    </lineage>
</organism>
<keyword evidence="3" id="KW-1185">Reference proteome</keyword>
<sequence length="337" mass="37347">MPAQPAKQPPSRASTPATRTRADHPASERRATPYRSRRVAVMAAEASKQHSRLTPDYHVGSTADADSDSPLDLKSKCSSRAQLAEALEAVKNARTMSSTETLRSAWRALIARWSLTPGPCHFSVFARQNLDDACIVACLRAEFGPERVDSDYYKKSATSNVIKLAGLLRLSDPRLLALWFGVDDVRTPTRDTFSTILDYLQDLGVPSEDKAQAFSEWDYPDMVVKWAERARLDTSHPKDLRTGSSASRQPWLIRFVSIPVGNYPESRQVSATSYLCLSLHFYIRGTLAGTRPSHRGTLFCHLNGTDRRALRRGLGDRLTATPVRAFSPTQRSNTGVG</sequence>
<dbReference type="Proteomes" id="UP001174691">
    <property type="component" value="Unassembled WGS sequence"/>
</dbReference>
<feature type="compositionally biased region" description="Basic and acidic residues" evidence="1">
    <location>
        <begin position="20"/>
        <end position="31"/>
    </location>
</feature>
<accession>A0AA38VC88</accession>
<dbReference type="EMBL" id="JANBVN010000167">
    <property type="protein sequence ID" value="KAJ9136971.1"/>
    <property type="molecule type" value="Genomic_DNA"/>
</dbReference>
<dbReference type="AlphaFoldDB" id="A0AA38VC88"/>
<comment type="caution">
    <text evidence="2">The sequence shown here is derived from an EMBL/GenBank/DDBJ whole genome shotgun (WGS) entry which is preliminary data.</text>
</comment>
<protein>
    <submittedName>
        <fullName evidence="2">Uncharacterized protein</fullName>
    </submittedName>
</protein>